<dbReference type="InterPro" id="IPR004098">
    <property type="entry name" value="Prp18"/>
</dbReference>
<feature type="compositionally biased region" description="Basic and acidic residues" evidence="9">
    <location>
        <begin position="44"/>
        <end position="60"/>
    </location>
</feature>
<dbReference type="HOGENOM" id="CLU_039675_0_0_1"/>
<evidence type="ECO:0000256" key="3">
    <source>
        <dbReference type="ARBA" id="ARBA00018242"/>
    </source>
</evidence>
<dbReference type="GeneID" id="177840"/>
<dbReference type="GO" id="GO:0000350">
    <property type="term" value="P:generation of catalytic spliceosome for second transesterification step"/>
    <property type="evidence" value="ECO:0000318"/>
    <property type="project" value="GO_Central"/>
</dbReference>
<evidence type="ECO:0000259" key="10">
    <source>
        <dbReference type="SMART" id="SM00500"/>
    </source>
</evidence>
<dbReference type="Bgee" id="WBGene00009320">
    <property type="expression patterns" value="Expressed in germ line (C elegans) and 4 other cell types or tissues"/>
</dbReference>
<dbReference type="eggNOG" id="KOG2808">
    <property type="taxonomic scope" value="Eukaryota"/>
</dbReference>
<evidence type="ECO:0000313" key="13">
    <source>
        <dbReference type="WormBase" id="F32B6.3"/>
    </source>
</evidence>
<dbReference type="UCSC" id="F32B6.3">
    <property type="organism name" value="c. elegans"/>
</dbReference>
<feature type="region of interest" description="Disordered" evidence="9">
    <location>
        <begin position="44"/>
        <end position="88"/>
    </location>
</feature>
<dbReference type="Reactome" id="R-CEL-72163">
    <property type="pathway name" value="mRNA Splicing - Major Pathway"/>
</dbReference>
<evidence type="ECO:0000256" key="5">
    <source>
        <dbReference type="ARBA" id="ARBA00022728"/>
    </source>
</evidence>
<dbReference type="Pfam" id="PF08799">
    <property type="entry name" value="PRP4"/>
    <property type="match status" value="1"/>
</dbReference>
<comment type="similarity">
    <text evidence="2">Belongs to the PRP18 family.</text>
</comment>
<evidence type="ECO:0000256" key="8">
    <source>
        <dbReference type="ARBA" id="ARBA00031388"/>
    </source>
</evidence>
<dbReference type="GO" id="GO:0005682">
    <property type="term" value="C:U5 snRNP"/>
    <property type="evidence" value="ECO:0000318"/>
    <property type="project" value="GO_Central"/>
</dbReference>
<organism evidence="11 12">
    <name type="scientific">Caenorhabditis elegans</name>
    <dbReference type="NCBI Taxonomy" id="6239"/>
    <lineage>
        <taxon>Eukaryota</taxon>
        <taxon>Metazoa</taxon>
        <taxon>Ecdysozoa</taxon>
        <taxon>Nematoda</taxon>
        <taxon>Chromadorea</taxon>
        <taxon>Rhabditida</taxon>
        <taxon>Rhabditina</taxon>
        <taxon>Rhabditomorpha</taxon>
        <taxon>Rhabditoidea</taxon>
        <taxon>Rhabditidae</taxon>
        <taxon>Peloderinae</taxon>
        <taxon>Caenorhabditis</taxon>
    </lineage>
</organism>
<evidence type="ECO:0000256" key="4">
    <source>
        <dbReference type="ARBA" id="ARBA00022664"/>
    </source>
</evidence>
<dbReference type="FunFam" id="1.20.940.10:FF:000013">
    <property type="entry name" value="Pre-mRNA-splicing factor 18"/>
    <property type="match status" value="1"/>
</dbReference>
<dbReference type="PaxDb" id="6239-F32B6.3"/>
<dbReference type="CTD" id="177840"/>
<dbReference type="EMBL" id="BX284604">
    <property type="protein sequence ID" value="CAB03039.2"/>
    <property type="molecule type" value="Genomic_DNA"/>
</dbReference>
<evidence type="ECO:0007829" key="14">
    <source>
        <dbReference type="PeptideAtlas" id="O45431"/>
    </source>
</evidence>
<dbReference type="SMART" id="SM00500">
    <property type="entry name" value="SFM"/>
    <property type="match status" value="1"/>
</dbReference>
<protein>
    <recommendedName>
        <fullName evidence="3">Pre-mRNA-splicing factor 18</fullName>
    </recommendedName>
    <alternativeName>
        <fullName evidence="8">PRP18 homolog</fullName>
    </alternativeName>
</protein>
<comment type="subcellular location">
    <subcellularLocation>
        <location evidence="1">Nucleus</location>
    </subcellularLocation>
</comment>
<accession>O45431</accession>
<dbReference type="InParanoid" id="O45431"/>
<name>O45431_CAEEL</name>
<dbReference type="AGR" id="WB:WBGene00009320"/>
<dbReference type="PIR" id="T21648">
    <property type="entry name" value="T21648"/>
</dbReference>
<proteinExistence type="evidence at protein level"/>
<feature type="domain" description="Pre-mRNA processing factor 4 (PRP4)-like" evidence="10">
    <location>
        <begin position="85"/>
        <end position="135"/>
    </location>
</feature>
<evidence type="ECO:0000313" key="12">
    <source>
        <dbReference type="Proteomes" id="UP000001940"/>
    </source>
</evidence>
<evidence type="ECO:0000256" key="7">
    <source>
        <dbReference type="ARBA" id="ARBA00023242"/>
    </source>
</evidence>
<keyword evidence="14" id="KW-1267">Proteomics identification</keyword>
<dbReference type="OMA" id="SFAQVRW"/>
<dbReference type="InterPro" id="IPR039979">
    <property type="entry name" value="PRPF18"/>
</dbReference>
<dbReference type="Gene3D" id="4.10.280.110">
    <property type="entry name" value="Pre-mRNA processing factor 4 domain"/>
    <property type="match status" value="1"/>
</dbReference>
<evidence type="ECO:0000313" key="11">
    <source>
        <dbReference type="EMBL" id="CAB03039.2"/>
    </source>
</evidence>
<dbReference type="KEGG" id="cel:CELE_F32B6.3"/>
<dbReference type="Proteomes" id="UP000001940">
    <property type="component" value="Chromosome IV"/>
</dbReference>
<dbReference type="PANTHER" id="PTHR13007">
    <property type="entry name" value="PRE-MRNA SPLICING FACTOR-RELATED"/>
    <property type="match status" value="1"/>
</dbReference>
<dbReference type="OrthoDB" id="6921389at2759"/>
<keyword evidence="4" id="KW-0507">mRNA processing</keyword>
<gene>
    <name evidence="11 13" type="primary">prp-18</name>
    <name evidence="11" type="ORF">CELE_F32B6.3</name>
    <name evidence="13" type="ORF">F32B6.3</name>
</gene>
<reference evidence="11 12" key="1">
    <citation type="journal article" date="1998" name="Science">
        <title>Genome sequence of the nematode C. elegans: a platform for investigating biology.</title>
        <authorList>
            <consortium name="The C. elegans sequencing consortium"/>
            <person name="Sulson J.E."/>
            <person name="Waterston R."/>
        </authorList>
    </citation>
    <scope>NUCLEOTIDE SEQUENCE [LARGE SCALE GENOMIC DNA]</scope>
    <source>
        <strain evidence="11 12">Bristol N2</strain>
    </source>
</reference>
<evidence type="ECO:0000256" key="6">
    <source>
        <dbReference type="ARBA" id="ARBA00023187"/>
    </source>
</evidence>
<dbReference type="GO" id="GO:0071021">
    <property type="term" value="C:U2-type post-spliceosomal complex"/>
    <property type="evidence" value="ECO:0000318"/>
    <property type="project" value="GO_Central"/>
</dbReference>
<evidence type="ECO:0000256" key="2">
    <source>
        <dbReference type="ARBA" id="ARBA00008137"/>
    </source>
</evidence>
<keyword evidence="5" id="KW-0747">Spliceosome</keyword>
<dbReference type="InterPro" id="IPR014906">
    <property type="entry name" value="PRP4-like"/>
</dbReference>
<dbReference type="RefSeq" id="NP_501776.2">
    <property type="nucleotide sequence ID" value="NM_069375.7"/>
</dbReference>
<dbReference type="AlphaFoldDB" id="O45431"/>
<dbReference type="PeptideAtlas" id="O45431"/>
<dbReference type="GO" id="GO:0046540">
    <property type="term" value="C:U4/U6 x U5 tri-snRNP complex"/>
    <property type="evidence" value="ECO:0000318"/>
    <property type="project" value="GO_Central"/>
</dbReference>
<dbReference type="SMR" id="O45431"/>
<dbReference type="Gene3D" id="1.20.940.10">
    <property type="entry name" value="Functional domain of the splicing factor Prp18"/>
    <property type="match status" value="1"/>
</dbReference>
<dbReference type="PhylomeDB" id="O45431"/>
<dbReference type="WormBase" id="F32B6.3">
    <property type="protein sequence ID" value="CE35518"/>
    <property type="gene ID" value="WBGene00009320"/>
    <property type="gene designation" value="prp-18"/>
</dbReference>
<keyword evidence="12" id="KW-1185">Reference proteome</keyword>
<sequence length="352" mass="40606">MDFKAKLLAEMAKKRKAVSGMEVKEGNAKFVKGADLEMKRNQEYERKQQEIASKKRKVDDEILQESSSRTKPAPVENESEIDEKTPMSEIQTRLRQRNHPIMLFGETDIDVRKRLHQLELAQPDLNEGWENELQTAMKVIGKEMDKAVVEGTADSATRHDIALPQGYEEDNWKNIEHNSTLLSVDDDLKRDCDIILSICRYILARWAKDLNDRPLDVKKTAQGMHEAAHHKQTMMHLKSLMTSMERYNCNNDIRHHLAKICRLLVIDRNYLEANNAYMEMAIGNAPWPVGVTRSGIHQRPGSAKSYVSNIAHVLNDETQRKYIQAFKRLMTKMQEYFPTDPSKSVEFVKKAV</sequence>
<dbReference type="Pfam" id="PF02840">
    <property type="entry name" value="Prp18"/>
    <property type="match status" value="1"/>
</dbReference>
<keyword evidence="6" id="KW-0508">mRNA splicing</keyword>
<evidence type="ECO:0000256" key="1">
    <source>
        <dbReference type="ARBA" id="ARBA00004123"/>
    </source>
</evidence>
<dbReference type="PANTHER" id="PTHR13007:SF19">
    <property type="entry name" value="PRE-MRNA-SPLICING FACTOR 18"/>
    <property type="match status" value="1"/>
</dbReference>
<evidence type="ECO:0000256" key="9">
    <source>
        <dbReference type="SAM" id="MobiDB-lite"/>
    </source>
</evidence>
<dbReference type="SUPFAM" id="SSF47938">
    <property type="entry name" value="Functional domain of the splicing factor Prp18"/>
    <property type="match status" value="1"/>
</dbReference>
<dbReference type="STRING" id="6239.F32B6.3.1"/>
<dbReference type="FunCoup" id="O45431">
    <property type="interactions" value="2868"/>
</dbReference>
<keyword evidence="7" id="KW-0539">Nucleus</keyword>
<dbReference type="SUPFAM" id="SSF158230">
    <property type="entry name" value="PRP4-like"/>
    <property type="match status" value="1"/>
</dbReference>
<dbReference type="InterPro" id="IPR036285">
    <property type="entry name" value="PRP4-like_sf"/>
</dbReference>